<dbReference type="Proteomes" id="UP000199159">
    <property type="component" value="Unassembled WGS sequence"/>
</dbReference>
<dbReference type="RefSeq" id="WP_090857296.1">
    <property type="nucleotide sequence ID" value="NZ_FNJU01000010.1"/>
</dbReference>
<dbReference type="Pfam" id="PF07195">
    <property type="entry name" value="FliD_C"/>
    <property type="match status" value="1"/>
</dbReference>
<evidence type="ECO:0000313" key="9">
    <source>
        <dbReference type="Proteomes" id="UP000199159"/>
    </source>
</evidence>
<dbReference type="GO" id="GO:0009421">
    <property type="term" value="C:bacterial-type flagellum filament cap"/>
    <property type="evidence" value="ECO:0007669"/>
    <property type="project" value="InterPro"/>
</dbReference>
<keyword evidence="4 5" id="KW-0975">Bacterial flagellum</keyword>
<keyword evidence="5" id="KW-0964">Secreted</keyword>
<evidence type="ECO:0000256" key="2">
    <source>
        <dbReference type="ARBA" id="ARBA00011255"/>
    </source>
</evidence>
<dbReference type="PANTHER" id="PTHR30288">
    <property type="entry name" value="FLAGELLAR CAP/ASSEMBLY PROTEIN FLID"/>
    <property type="match status" value="1"/>
</dbReference>
<name>A0A1H0WDZ8_9BACI</name>
<evidence type="ECO:0000256" key="1">
    <source>
        <dbReference type="ARBA" id="ARBA00009764"/>
    </source>
</evidence>
<sequence>MRIGGLASGMDIDTLVLDLMKAQRIPLTKLTQKKQVFEWQRDDYRSMNTLLKDLDNHIFSGVYMAKNLMQKAATSSNSSVVTATANASASSGTTNFTDVKLATSARWLSDKTMSTGDLTPAATTISLSVTAGDGSQSTPVEQTLTFESTDTIDDIIKKLNGKKEYGISAIHENGKVSITKNDTGSQASIVINDQATADFFTSLGFTAQVGQELGYDAGTNTNTVKTLGENATFAINGILTERSSNTFDLNNVTYSLKGAGSATITVTNDTDSVIDNIVSFIDKYNDVIGKINAKTSEERYKSYNPLSSEEREAMSDKQADLWEEKAKSGLLRRDSILSTGLNKMRNSIYNSVSVSATENYQLAEFGITTSRNYLDRGKLEYDKEKLKAAIEENPEAIYKLFMNDSTTESSQGIIRRLRGTIKETMTNIEAKAGKTLSTNQQYSIGRNLSSINSQITRFEDRLIQVEDRYWRQFTAMEKAIQQSNNQSAFLMQQFSY</sequence>
<organism evidence="8 9">
    <name type="scientific">Litchfieldia salsa</name>
    <dbReference type="NCBI Taxonomy" id="930152"/>
    <lineage>
        <taxon>Bacteria</taxon>
        <taxon>Bacillati</taxon>
        <taxon>Bacillota</taxon>
        <taxon>Bacilli</taxon>
        <taxon>Bacillales</taxon>
        <taxon>Bacillaceae</taxon>
        <taxon>Litchfieldia</taxon>
    </lineage>
</organism>
<gene>
    <name evidence="8" type="ORF">SAMN05216565_110137</name>
</gene>
<protein>
    <recommendedName>
        <fullName evidence="5">Flagellar hook-associated protein 2</fullName>
        <shortName evidence="5">HAP2</shortName>
    </recommendedName>
    <alternativeName>
        <fullName evidence="5">Flagellar cap protein</fullName>
    </alternativeName>
</protein>
<comment type="function">
    <text evidence="5">Required for morphogenesis and for the elongation of the flagellar filament by facilitating polymerization of the flagellin monomers at the tip of growing filament. Forms a capping structure, which prevents flagellin subunits (transported through the central channel of the flagellum) from leaking out without polymerization at the distal end.</text>
</comment>
<comment type="subunit">
    <text evidence="2 5">Homopentamer.</text>
</comment>
<dbReference type="PANTHER" id="PTHR30288:SF0">
    <property type="entry name" value="FLAGELLAR HOOK-ASSOCIATED PROTEIN 2"/>
    <property type="match status" value="1"/>
</dbReference>
<keyword evidence="8" id="KW-0282">Flagellum</keyword>
<keyword evidence="8" id="KW-0969">Cilium</keyword>
<dbReference type="Pfam" id="PF02465">
    <property type="entry name" value="FliD_N"/>
    <property type="match status" value="1"/>
</dbReference>
<evidence type="ECO:0000256" key="3">
    <source>
        <dbReference type="ARBA" id="ARBA00023054"/>
    </source>
</evidence>
<feature type="domain" description="Flagellar hook-associated protein 2 N-terminal" evidence="6">
    <location>
        <begin position="8"/>
        <end position="104"/>
    </location>
</feature>
<evidence type="ECO:0000259" key="6">
    <source>
        <dbReference type="Pfam" id="PF02465"/>
    </source>
</evidence>
<comment type="subcellular location">
    <subcellularLocation>
        <location evidence="5">Secreted</location>
    </subcellularLocation>
    <subcellularLocation>
        <location evidence="5">Bacterial flagellum</location>
    </subcellularLocation>
</comment>
<evidence type="ECO:0000256" key="5">
    <source>
        <dbReference type="RuleBase" id="RU362066"/>
    </source>
</evidence>
<dbReference type="GO" id="GO:0009424">
    <property type="term" value="C:bacterial-type flagellum hook"/>
    <property type="evidence" value="ECO:0007669"/>
    <property type="project" value="UniProtKB-UniRule"/>
</dbReference>
<dbReference type="GO" id="GO:0071973">
    <property type="term" value="P:bacterial-type flagellum-dependent cell motility"/>
    <property type="evidence" value="ECO:0007669"/>
    <property type="project" value="TreeGrafter"/>
</dbReference>
<proteinExistence type="inferred from homology"/>
<comment type="similarity">
    <text evidence="1 5">Belongs to the FliD family.</text>
</comment>
<keyword evidence="9" id="KW-1185">Reference proteome</keyword>
<dbReference type="AlphaFoldDB" id="A0A1H0WDZ8"/>
<keyword evidence="8" id="KW-0966">Cell projection</keyword>
<evidence type="ECO:0000259" key="7">
    <source>
        <dbReference type="Pfam" id="PF07195"/>
    </source>
</evidence>
<dbReference type="NCBIfam" id="NF005833">
    <property type="entry name" value="PRK07737.1"/>
    <property type="match status" value="1"/>
</dbReference>
<evidence type="ECO:0000313" key="8">
    <source>
        <dbReference type="EMBL" id="SDP88715.1"/>
    </source>
</evidence>
<dbReference type="InterPro" id="IPR003481">
    <property type="entry name" value="FliD_N"/>
</dbReference>
<dbReference type="InterPro" id="IPR010809">
    <property type="entry name" value="FliD_C"/>
</dbReference>
<dbReference type="STRING" id="930152.SAMN05216565_110137"/>
<accession>A0A1H0WDZ8</accession>
<reference evidence="9" key="1">
    <citation type="submission" date="2016-10" db="EMBL/GenBank/DDBJ databases">
        <authorList>
            <person name="Varghese N."/>
            <person name="Submissions S."/>
        </authorList>
    </citation>
    <scope>NUCLEOTIDE SEQUENCE [LARGE SCALE GENOMIC DNA]</scope>
    <source>
        <strain evidence="9">IBRC-M10078</strain>
    </source>
</reference>
<dbReference type="OrthoDB" id="9776025at2"/>
<dbReference type="GO" id="GO:0007155">
    <property type="term" value="P:cell adhesion"/>
    <property type="evidence" value="ECO:0007669"/>
    <property type="project" value="InterPro"/>
</dbReference>
<dbReference type="GO" id="GO:0005576">
    <property type="term" value="C:extracellular region"/>
    <property type="evidence" value="ECO:0007669"/>
    <property type="project" value="UniProtKB-SubCell"/>
</dbReference>
<dbReference type="InterPro" id="IPR040026">
    <property type="entry name" value="FliD"/>
</dbReference>
<dbReference type="EMBL" id="FNJU01000010">
    <property type="protein sequence ID" value="SDP88715.1"/>
    <property type="molecule type" value="Genomic_DNA"/>
</dbReference>
<keyword evidence="3" id="KW-0175">Coiled coil</keyword>
<evidence type="ECO:0000256" key="4">
    <source>
        <dbReference type="ARBA" id="ARBA00023143"/>
    </source>
</evidence>
<feature type="domain" description="Flagellar hook-associated protein 2 C-terminal" evidence="7">
    <location>
        <begin position="228"/>
        <end position="484"/>
    </location>
</feature>